<protein>
    <submittedName>
        <fullName evidence="1">Type II toxin-antitoxin system RelE/ParE family toxin</fullName>
    </submittedName>
</protein>
<dbReference type="EMBL" id="JBHRTF010000004">
    <property type="protein sequence ID" value="MFC3116543.1"/>
    <property type="molecule type" value="Genomic_DNA"/>
</dbReference>
<dbReference type="InterPro" id="IPR035093">
    <property type="entry name" value="RelE/ParE_toxin_dom_sf"/>
</dbReference>
<accession>A0ABV7FL27</accession>
<dbReference type="RefSeq" id="WP_378119886.1">
    <property type="nucleotide sequence ID" value="NZ_JBHRTF010000004.1"/>
</dbReference>
<evidence type="ECO:0000313" key="1">
    <source>
        <dbReference type="EMBL" id="MFC3116543.1"/>
    </source>
</evidence>
<keyword evidence="2" id="KW-1185">Reference proteome</keyword>
<evidence type="ECO:0000313" key="2">
    <source>
        <dbReference type="Proteomes" id="UP001595555"/>
    </source>
</evidence>
<reference evidence="2" key="1">
    <citation type="journal article" date="2019" name="Int. J. Syst. Evol. Microbiol.">
        <title>The Global Catalogue of Microorganisms (GCM) 10K type strain sequencing project: providing services to taxonomists for standard genome sequencing and annotation.</title>
        <authorList>
            <consortium name="The Broad Institute Genomics Platform"/>
            <consortium name="The Broad Institute Genome Sequencing Center for Infectious Disease"/>
            <person name="Wu L."/>
            <person name="Ma J."/>
        </authorList>
    </citation>
    <scope>NUCLEOTIDE SEQUENCE [LARGE SCALE GENOMIC DNA]</scope>
    <source>
        <strain evidence="2">KCTC 52237</strain>
    </source>
</reference>
<dbReference type="Proteomes" id="UP001595555">
    <property type="component" value="Unassembled WGS sequence"/>
</dbReference>
<dbReference type="Gene3D" id="3.30.2310.20">
    <property type="entry name" value="RelE-like"/>
    <property type="match status" value="1"/>
</dbReference>
<sequence>MDESLFSIRLTHSAEQDLLSGFEFYESQVAGLGDYFVDNLIADIDSLCVAAGAHPKSYAGFYRMLSKRFPFAIYYELQERTAYVVAVLDCRQNPDSIKERFDV</sequence>
<comment type="caution">
    <text evidence="1">The sequence shown here is derived from an EMBL/GenBank/DDBJ whole genome shotgun (WGS) entry which is preliminary data.</text>
</comment>
<organism evidence="1 2">
    <name type="scientific">Cellvibrio fontiphilus</name>
    <dbReference type="NCBI Taxonomy" id="1815559"/>
    <lineage>
        <taxon>Bacteria</taxon>
        <taxon>Pseudomonadati</taxon>
        <taxon>Pseudomonadota</taxon>
        <taxon>Gammaproteobacteria</taxon>
        <taxon>Cellvibrionales</taxon>
        <taxon>Cellvibrionaceae</taxon>
        <taxon>Cellvibrio</taxon>
    </lineage>
</organism>
<proteinExistence type="predicted"/>
<name>A0ABV7FL27_9GAMM</name>
<gene>
    <name evidence="1" type="ORF">ACFODX_13305</name>
</gene>